<dbReference type="PANTHER" id="PTHR18934">
    <property type="entry name" value="ATP-DEPENDENT RNA HELICASE"/>
    <property type="match status" value="1"/>
</dbReference>
<comment type="catalytic activity">
    <reaction evidence="11">
        <text>ATP + H2O = ADP + phosphate + H(+)</text>
        <dbReference type="Rhea" id="RHEA:13065"/>
        <dbReference type="ChEBI" id="CHEBI:15377"/>
        <dbReference type="ChEBI" id="CHEBI:15378"/>
        <dbReference type="ChEBI" id="CHEBI:30616"/>
        <dbReference type="ChEBI" id="CHEBI:43474"/>
        <dbReference type="ChEBI" id="CHEBI:456216"/>
        <dbReference type="EC" id="3.6.4.13"/>
    </reaction>
</comment>
<keyword evidence="5 16" id="KW-0378">Hydrolase</keyword>
<dbReference type="OMA" id="IFHARAP"/>
<dbReference type="InterPro" id="IPR014001">
    <property type="entry name" value="Helicase_ATP-bd"/>
</dbReference>
<dbReference type="PROSITE" id="PS51192">
    <property type="entry name" value="HELICASE_ATP_BIND_1"/>
    <property type="match status" value="1"/>
</dbReference>
<evidence type="ECO:0000256" key="6">
    <source>
        <dbReference type="ARBA" id="ARBA00022806"/>
    </source>
</evidence>
<dbReference type="Pfam" id="PF00271">
    <property type="entry name" value="Helicase_C"/>
    <property type="match status" value="1"/>
</dbReference>
<evidence type="ECO:0000313" key="16">
    <source>
        <dbReference type="EMBL" id="KRX08371.1"/>
    </source>
</evidence>
<dbReference type="OrthoDB" id="10253254at2759"/>
<keyword evidence="8" id="KW-0508">mRNA splicing</keyword>
<feature type="region of interest" description="Disordered" evidence="13">
    <location>
        <begin position="1049"/>
        <end position="1112"/>
    </location>
</feature>
<dbReference type="Gene3D" id="1.20.120.1080">
    <property type="match status" value="1"/>
</dbReference>
<reference evidence="16 17" key="1">
    <citation type="journal article" date="2015" name="Sci. Rep.">
        <title>Genome of the facultative scuticociliatosis pathogen Pseudocohnilembus persalinus provides insight into its virulence through horizontal gene transfer.</title>
        <authorList>
            <person name="Xiong J."/>
            <person name="Wang G."/>
            <person name="Cheng J."/>
            <person name="Tian M."/>
            <person name="Pan X."/>
            <person name="Warren A."/>
            <person name="Jiang C."/>
            <person name="Yuan D."/>
            <person name="Miao W."/>
        </authorList>
    </citation>
    <scope>NUCLEOTIDE SEQUENCE [LARGE SCALE GENOMIC DNA]</scope>
    <source>
        <strain evidence="16">36N120E</strain>
    </source>
</reference>
<dbReference type="InterPro" id="IPR048333">
    <property type="entry name" value="HA2_WH"/>
</dbReference>
<dbReference type="AlphaFoldDB" id="A0A0V0R1H1"/>
<dbReference type="EC" id="3.6.4.13" evidence="2"/>
<dbReference type="SMART" id="SM00490">
    <property type="entry name" value="HELICc"/>
    <property type="match status" value="1"/>
</dbReference>
<dbReference type="GO" id="GO:0003723">
    <property type="term" value="F:RNA binding"/>
    <property type="evidence" value="ECO:0007669"/>
    <property type="project" value="TreeGrafter"/>
</dbReference>
<keyword evidence="12" id="KW-0175">Coiled coil</keyword>
<keyword evidence="9" id="KW-0539">Nucleus</keyword>
<organism evidence="16 17">
    <name type="scientific">Pseudocohnilembus persalinus</name>
    <name type="common">Ciliate</name>
    <dbReference type="NCBI Taxonomy" id="266149"/>
    <lineage>
        <taxon>Eukaryota</taxon>
        <taxon>Sar</taxon>
        <taxon>Alveolata</taxon>
        <taxon>Ciliophora</taxon>
        <taxon>Intramacronucleata</taxon>
        <taxon>Oligohymenophorea</taxon>
        <taxon>Scuticociliatia</taxon>
        <taxon>Philasterida</taxon>
        <taxon>Pseudocohnilembidae</taxon>
        <taxon>Pseudocohnilembus</taxon>
    </lineage>
</organism>
<evidence type="ECO:0000256" key="5">
    <source>
        <dbReference type="ARBA" id="ARBA00022801"/>
    </source>
</evidence>
<feature type="domain" description="Helicase C-terminal" evidence="15">
    <location>
        <begin position="547"/>
        <end position="721"/>
    </location>
</feature>
<dbReference type="Pfam" id="PF00270">
    <property type="entry name" value="DEAD"/>
    <property type="match status" value="1"/>
</dbReference>
<accession>A0A0V0R1H1</accession>
<dbReference type="GO" id="GO:0005634">
    <property type="term" value="C:nucleus"/>
    <property type="evidence" value="ECO:0007669"/>
    <property type="project" value="UniProtKB-SubCell"/>
</dbReference>
<dbReference type="InterPro" id="IPR011545">
    <property type="entry name" value="DEAD/DEAH_box_helicase_dom"/>
</dbReference>
<feature type="domain" description="Helicase ATP-binding" evidence="14">
    <location>
        <begin position="360"/>
        <end position="525"/>
    </location>
</feature>
<evidence type="ECO:0000256" key="7">
    <source>
        <dbReference type="ARBA" id="ARBA00022840"/>
    </source>
</evidence>
<dbReference type="Gene3D" id="3.40.50.300">
    <property type="entry name" value="P-loop containing nucleotide triphosphate hydrolases"/>
    <property type="match status" value="2"/>
</dbReference>
<evidence type="ECO:0000256" key="10">
    <source>
        <dbReference type="ARBA" id="ARBA00038040"/>
    </source>
</evidence>
<evidence type="ECO:0000259" key="14">
    <source>
        <dbReference type="PROSITE" id="PS51192"/>
    </source>
</evidence>
<dbReference type="GO" id="GO:0000398">
    <property type="term" value="P:mRNA splicing, via spliceosome"/>
    <property type="evidence" value="ECO:0007669"/>
    <property type="project" value="UniProtKB-ARBA"/>
</dbReference>
<keyword evidence="3" id="KW-0507">mRNA processing</keyword>
<dbReference type="EMBL" id="LDAU01000065">
    <property type="protein sequence ID" value="KRX08371.1"/>
    <property type="molecule type" value="Genomic_DNA"/>
</dbReference>
<comment type="similarity">
    <text evidence="10">Belongs to the DEAD box helicase family. DEAH subfamily. PRP16 sub-subfamily.</text>
</comment>
<evidence type="ECO:0000256" key="2">
    <source>
        <dbReference type="ARBA" id="ARBA00012552"/>
    </source>
</evidence>
<name>A0A0V0R1H1_PSEPJ</name>
<evidence type="ECO:0000259" key="15">
    <source>
        <dbReference type="PROSITE" id="PS51194"/>
    </source>
</evidence>
<evidence type="ECO:0000256" key="8">
    <source>
        <dbReference type="ARBA" id="ARBA00023187"/>
    </source>
</evidence>
<feature type="coiled-coil region" evidence="12">
    <location>
        <begin position="988"/>
        <end position="1015"/>
    </location>
</feature>
<dbReference type="InParanoid" id="A0A0V0R1H1"/>
<dbReference type="InterPro" id="IPR001650">
    <property type="entry name" value="Helicase_C-like"/>
</dbReference>
<dbReference type="FunFam" id="1.20.120.1080:FF:000018">
    <property type="entry name" value="Pre-mRNA-splicing factor ATP-dependent RNA helicase prp16"/>
    <property type="match status" value="1"/>
</dbReference>
<protein>
    <recommendedName>
        <fullName evidence="2">RNA helicase</fullName>
        <ecNumber evidence="2">3.6.4.13</ecNumber>
    </recommendedName>
</protein>
<dbReference type="Proteomes" id="UP000054937">
    <property type="component" value="Unassembled WGS sequence"/>
</dbReference>
<keyword evidence="4" id="KW-0547">Nucleotide-binding</keyword>
<dbReference type="InterPro" id="IPR002464">
    <property type="entry name" value="DNA/RNA_helicase_DEAH_CS"/>
</dbReference>
<dbReference type="Pfam" id="PF21010">
    <property type="entry name" value="HA2_C"/>
    <property type="match status" value="1"/>
</dbReference>
<feature type="compositionally biased region" description="Basic and acidic residues" evidence="13">
    <location>
        <begin position="44"/>
        <end position="62"/>
    </location>
</feature>
<keyword evidence="6" id="KW-0347">Helicase</keyword>
<dbReference type="GO" id="GO:0003724">
    <property type="term" value="F:RNA helicase activity"/>
    <property type="evidence" value="ECO:0007669"/>
    <property type="project" value="UniProtKB-EC"/>
</dbReference>
<evidence type="ECO:0000256" key="1">
    <source>
        <dbReference type="ARBA" id="ARBA00004123"/>
    </source>
</evidence>
<keyword evidence="7" id="KW-0067">ATP-binding</keyword>
<evidence type="ECO:0000256" key="9">
    <source>
        <dbReference type="ARBA" id="ARBA00023242"/>
    </source>
</evidence>
<proteinExistence type="inferred from homology"/>
<keyword evidence="17" id="KW-1185">Reference proteome</keyword>
<feature type="compositionally biased region" description="Acidic residues" evidence="13">
    <location>
        <begin position="1101"/>
        <end position="1112"/>
    </location>
</feature>
<evidence type="ECO:0000256" key="12">
    <source>
        <dbReference type="SAM" id="Coils"/>
    </source>
</evidence>
<dbReference type="InterPro" id="IPR027417">
    <property type="entry name" value="P-loop_NTPase"/>
</dbReference>
<dbReference type="FunFam" id="3.40.50.300:FF:000615">
    <property type="entry name" value="pre-mRNA-splicing factor ATP-dependent RNA helicase DEAH7"/>
    <property type="match status" value="1"/>
</dbReference>
<evidence type="ECO:0000256" key="13">
    <source>
        <dbReference type="SAM" id="MobiDB-lite"/>
    </source>
</evidence>
<evidence type="ECO:0000256" key="11">
    <source>
        <dbReference type="ARBA" id="ARBA00047984"/>
    </source>
</evidence>
<feature type="region of interest" description="Disordered" evidence="13">
    <location>
        <begin position="1"/>
        <end position="70"/>
    </location>
</feature>
<dbReference type="PANTHER" id="PTHR18934:SF91">
    <property type="entry name" value="PRE-MRNA-SPLICING FACTOR ATP-DEPENDENT RNA HELICASE PRP16"/>
    <property type="match status" value="1"/>
</dbReference>
<dbReference type="SUPFAM" id="SSF52540">
    <property type="entry name" value="P-loop containing nucleoside triphosphate hydrolases"/>
    <property type="match status" value="1"/>
</dbReference>
<comment type="subcellular location">
    <subcellularLocation>
        <location evidence="1">Nucleus</location>
    </subcellularLocation>
</comment>
<comment type="caution">
    <text evidence="16">The sequence shown here is derived from an EMBL/GenBank/DDBJ whole genome shotgun (WGS) entry which is preliminary data.</text>
</comment>
<evidence type="ECO:0000256" key="4">
    <source>
        <dbReference type="ARBA" id="ARBA00022741"/>
    </source>
</evidence>
<dbReference type="PROSITE" id="PS51194">
    <property type="entry name" value="HELICASE_CTER"/>
    <property type="match status" value="1"/>
</dbReference>
<dbReference type="Pfam" id="PF07717">
    <property type="entry name" value="OB_NTP_bind"/>
    <property type="match status" value="1"/>
</dbReference>
<feature type="compositionally biased region" description="Low complexity" evidence="13">
    <location>
        <begin position="1069"/>
        <end position="1084"/>
    </location>
</feature>
<gene>
    <name evidence="16" type="ORF">PPERSA_03365</name>
</gene>
<dbReference type="InterPro" id="IPR011709">
    <property type="entry name" value="DEAD-box_helicase_OB_fold"/>
</dbReference>
<dbReference type="Pfam" id="PF04408">
    <property type="entry name" value="WHD_HA2"/>
    <property type="match status" value="1"/>
</dbReference>
<feature type="compositionally biased region" description="Basic and acidic residues" evidence="13">
    <location>
        <begin position="1"/>
        <end position="24"/>
    </location>
</feature>
<evidence type="ECO:0000256" key="3">
    <source>
        <dbReference type="ARBA" id="ARBA00022664"/>
    </source>
</evidence>
<evidence type="ECO:0000313" key="17">
    <source>
        <dbReference type="Proteomes" id="UP000054937"/>
    </source>
</evidence>
<dbReference type="InterPro" id="IPR007502">
    <property type="entry name" value="Helicase-assoc_dom"/>
</dbReference>
<dbReference type="GO" id="GO:0005524">
    <property type="term" value="F:ATP binding"/>
    <property type="evidence" value="ECO:0007669"/>
    <property type="project" value="UniProtKB-KW"/>
</dbReference>
<dbReference type="SMART" id="SM00487">
    <property type="entry name" value="DEXDc"/>
    <property type="match status" value="1"/>
</dbReference>
<sequence length="1112" mass="128170">MSDRDKQSSYRQSRDRNSDRDYRNSKQTTAYTSREPSRSRSRSKLPENKYERNSQKYGKSDKSNPVFNISYGGPVEFKGTMGASIQKQEFKAPEPKLKTVKNETKTKNDELVFENKDEYSKFEWAENDENADRYWYDQEEGGQAFEDREDQLFVGDSDKFRAMEQQMDNLKQKKGVSAKQNQFNQENSMWEQNRMMQSGFFQIQNQQQSLEEQDDNRVTLMVHDFRPPFLDGKTIYTKQLEQVSIVKDPNCDMALLAKKGSKTIRNQREIRERQKQAQKLRMSGTRMGNLLNIKEEKQEEEEQMDEQIIGEDGEVDYKKSNAYSSSFNKKNVAVSDFAMSKSLKQQREFLPVYTVRDELMATIAQNKVIIIVGETGSGKTTQLTQYLQEEGYCSNGQIIGCTQPRRVAAVSVAKRVAEEMDVELGKECGYSIRFEDNTTKGVTKIKYMTDGVLLRESLNDPDLDQYSAIIMDEAHERSLNTDVLFGILKKVAQRRRDIKIIITSATMNADKFSEFFGGATCFKIPGRTFPVRVQFDKAAAGDYVFAAVKKTIEIHIQQDKGDVLIFMTGQEDIECTCALLQQKMDELEENVPPLLILPIYSQLRSEDQAKIFDNSPYRKIIVATNIAETSLTLDGVRYVVDAGYCKLKVYNPKIGMDALQITPISQANADQRKGRAGRTGPGVCYRLYSDMNYRTDMLENNIPEIQRTNLANVVLLLKTLNIDNLLEFDFMDPPPQETILNSMYQLWVLGCLDELGHLTDLGKKMAQFPLDPPLSKMLISADQQNCTEEILTIVSMLSIPSIFYRPKGREEESDQVREKLFAPESDHLTLLNVYEQWKKHSFSGEWCQKNFIQYKSMRKVREVRAQLKDIAQQQGLKLTSCNFNYDVVRKAITSAYFINACKIKSIGDYYNLRTGMPCKIHPSSALFTLGYAPDYCVYHDLILTSKEYMHVVTTVDPYWLQEMGPMFFSVKESYGKHNFKTELEQKGYQIMEERIKKAEEYLEQEKEEKKKQESSDMEKLAQISTKNKTTFGFRTKPIKKQIKLDNLQSIDEESVQQNSQKSKNDSNKQKNNINNQINQNSSKSKPSKNNKVKALNVLSFQDEEEEDEVNNE</sequence>
<dbReference type="FunFam" id="3.40.50.300:FF:000007">
    <property type="entry name" value="Pre-mRNA-splicing factor ATP-dependent RNA helicase"/>
    <property type="match status" value="1"/>
</dbReference>
<dbReference type="FunCoup" id="A0A0V0R1H1">
    <property type="interactions" value="418"/>
</dbReference>
<dbReference type="CDD" id="cd18791">
    <property type="entry name" value="SF2_C_RHA"/>
    <property type="match status" value="1"/>
</dbReference>
<dbReference type="GO" id="GO:0016787">
    <property type="term" value="F:hydrolase activity"/>
    <property type="evidence" value="ECO:0007669"/>
    <property type="project" value="UniProtKB-KW"/>
</dbReference>
<dbReference type="SMART" id="SM00847">
    <property type="entry name" value="HA2"/>
    <property type="match status" value="1"/>
</dbReference>
<dbReference type="PROSITE" id="PS00690">
    <property type="entry name" value="DEAH_ATP_HELICASE"/>
    <property type="match status" value="1"/>
</dbReference>